<dbReference type="Proteomes" id="UP000522688">
    <property type="component" value="Unassembled WGS sequence"/>
</dbReference>
<dbReference type="PANTHER" id="PTHR37422">
    <property type="entry name" value="TEICHURONIC ACID BIOSYNTHESIS PROTEIN TUAE"/>
    <property type="match status" value="1"/>
</dbReference>
<evidence type="ECO:0008006" key="5">
    <source>
        <dbReference type="Google" id="ProtNLM"/>
    </source>
</evidence>
<sequence length="434" mass="46329">MIFGSVCIVLMAAAIWTRRRSDRALLIVVALAVLIPSVARPPLMGPLSLFAPQTLFLAMYLAVRALMTSGRPRPPGSRLATTVTIATILLLIAAVVSTLLGPGPRYLPGIADSLVAPLVLFALVMRDKDRSETWSQTVRNGLLGLAVFESFLALVQFGTGRVLFFETARQEFWWYTSNQFNRATGTLDSPLDLAMLLLVALPLAVMTRRSWVRITAMFILTAGIALTASRLAIGLSAAAWLFALLGTRLSIGKKASIAVAAVTSLIVLLQTDLAQTALDRLGGSVASSEVRGTAVSYMLQNVSDFIFLGYGYSRGGSLRDAGVLASSIENAALSFAYDFGALPTALWFLAMILLALVAWRVAERRGLALALAFGLVMAVGYSSLSTRSAATPIFWTLVTLAAVSIADSRRSTQEGPTPSAGQAEVGRSRSLVRR</sequence>
<dbReference type="InterPro" id="IPR051533">
    <property type="entry name" value="WaaL-like"/>
</dbReference>
<evidence type="ECO:0000256" key="1">
    <source>
        <dbReference type="SAM" id="MobiDB-lite"/>
    </source>
</evidence>
<keyword evidence="2" id="KW-1133">Transmembrane helix</keyword>
<evidence type="ECO:0000313" key="3">
    <source>
        <dbReference type="EMBL" id="MBA8814181.1"/>
    </source>
</evidence>
<keyword evidence="2" id="KW-0812">Transmembrane</keyword>
<comment type="caution">
    <text evidence="3">The sequence shown here is derived from an EMBL/GenBank/DDBJ whole genome shotgun (WGS) entry which is preliminary data.</text>
</comment>
<feature type="transmembrane region" description="Helical" evidence="2">
    <location>
        <begin position="49"/>
        <end position="67"/>
    </location>
</feature>
<dbReference type="RefSeq" id="WP_146856469.1">
    <property type="nucleotide sequence ID" value="NZ_BAAAHR010000007.1"/>
</dbReference>
<feature type="transmembrane region" description="Helical" evidence="2">
    <location>
        <begin position="137"/>
        <end position="157"/>
    </location>
</feature>
<proteinExistence type="predicted"/>
<feature type="transmembrane region" description="Helical" evidence="2">
    <location>
        <begin position="218"/>
        <end position="243"/>
    </location>
</feature>
<dbReference type="OrthoDB" id="4876415at2"/>
<organism evidence="3 4">
    <name type="scientific">Frigoribacterium faeni</name>
    <dbReference type="NCBI Taxonomy" id="145483"/>
    <lineage>
        <taxon>Bacteria</taxon>
        <taxon>Bacillati</taxon>
        <taxon>Actinomycetota</taxon>
        <taxon>Actinomycetes</taxon>
        <taxon>Micrococcales</taxon>
        <taxon>Microbacteriaceae</taxon>
        <taxon>Frigoribacterium</taxon>
    </lineage>
</organism>
<feature type="transmembrane region" description="Helical" evidence="2">
    <location>
        <begin position="106"/>
        <end position="125"/>
    </location>
</feature>
<dbReference type="AlphaFoldDB" id="A0A7W3PJQ8"/>
<feature type="transmembrane region" description="Helical" evidence="2">
    <location>
        <begin position="79"/>
        <end position="100"/>
    </location>
</feature>
<gene>
    <name evidence="3" type="ORF">FB463_002447</name>
</gene>
<feature type="transmembrane region" description="Helical" evidence="2">
    <location>
        <begin position="366"/>
        <end position="383"/>
    </location>
</feature>
<evidence type="ECO:0000256" key="2">
    <source>
        <dbReference type="SAM" id="Phobius"/>
    </source>
</evidence>
<evidence type="ECO:0000313" key="4">
    <source>
        <dbReference type="Proteomes" id="UP000522688"/>
    </source>
</evidence>
<reference evidence="3 4" key="1">
    <citation type="submission" date="2020-07" db="EMBL/GenBank/DDBJ databases">
        <title>Sequencing the genomes of 1000 actinobacteria strains.</title>
        <authorList>
            <person name="Klenk H.-P."/>
        </authorList>
    </citation>
    <scope>NUCLEOTIDE SEQUENCE [LARGE SCALE GENOMIC DNA]</scope>
    <source>
        <strain evidence="3 4">DSM 10309</strain>
    </source>
</reference>
<protein>
    <recommendedName>
        <fullName evidence="5">O-antigen polymerase</fullName>
    </recommendedName>
</protein>
<feature type="transmembrane region" description="Helical" evidence="2">
    <location>
        <begin position="332"/>
        <end position="359"/>
    </location>
</feature>
<feature type="transmembrane region" description="Helical" evidence="2">
    <location>
        <begin position="389"/>
        <end position="406"/>
    </location>
</feature>
<feature type="region of interest" description="Disordered" evidence="1">
    <location>
        <begin position="409"/>
        <end position="434"/>
    </location>
</feature>
<feature type="transmembrane region" description="Helical" evidence="2">
    <location>
        <begin position="189"/>
        <end position="206"/>
    </location>
</feature>
<name>A0A7W3PJQ8_9MICO</name>
<keyword evidence="2" id="KW-0472">Membrane</keyword>
<dbReference type="EMBL" id="JACGWW010000003">
    <property type="protein sequence ID" value="MBA8814181.1"/>
    <property type="molecule type" value="Genomic_DNA"/>
</dbReference>
<accession>A0A7W3PJQ8</accession>
<dbReference type="PANTHER" id="PTHR37422:SF13">
    <property type="entry name" value="LIPOPOLYSACCHARIDE BIOSYNTHESIS PROTEIN PA4999-RELATED"/>
    <property type="match status" value="1"/>
</dbReference>